<dbReference type="GO" id="GO:0006508">
    <property type="term" value="P:proteolysis"/>
    <property type="evidence" value="ECO:0007669"/>
    <property type="project" value="UniProtKB-KW"/>
</dbReference>
<evidence type="ECO:0000256" key="1">
    <source>
        <dbReference type="ARBA" id="ARBA00005234"/>
    </source>
</evidence>
<dbReference type="InterPro" id="IPR003653">
    <property type="entry name" value="Peptidase_C48_C"/>
</dbReference>
<organism evidence="6 7">
    <name type="scientific">Brassica oleracea var. oleracea</name>
    <dbReference type="NCBI Taxonomy" id="109376"/>
    <lineage>
        <taxon>Eukaryota</taxon>
        <taxon>Viridiplantae</taxon>
        <taxon>Streptophyta</taxon>
        <taxon>Embryophyta</taxon>
        <taxon>Tracheophyta</taxon>
        <taxon>Spermatophyta</taxon>
        <taxon>Magnoliopsida</taxon>
        <taxon>eudicotyledons</taxon>
        <taxon>Gunneridae</taxon>
        <taxon>Pentapetalae</taxon>
        <taxon>rosids</taxon>
        <taxon>malvids</taxon>
        <taxon>Brassicales</taxon>
        <taxon>Brassicaceae</taxon>
        <taxon>Brassiceae</taxon>
        <taxon>Brassica</taxon>
    </lineage>
</organism>
<dbReference type="Gene3D" id="3.40.395.10">
    <property type="entry name" value="Adenoviral Proteinase, Chain A"/>
    <property type="match status" value="1"/>
</dbReference>
<evidence type="ECO:0000313" key="6">
    <source>
        <dbReference type="EnsemblPlants" id="Bo8g032220.1"/>
    </source>
</evidence>
<dbReference type="Pfam" id="PF02902">
    <property type="entry name" value="Peptidase_C48"/>
    <property type="match status" value="1"/>
</dbReference>
<feature type="region of interest" description="Disordered" evidence="4">
    <location>
        <begin position="585"/>
        <end position="609"/>
    </location>
</feature>
<dbReference type="AlphaFoldDB" id="A0A0D3DL86"/>
<dbReference type="Gramene" id="Bo8g032220.1">
    <property type="protein sequence ID" value="Bo8g032220.1"/>
    <property type="gene ID" value="Bo8g032220"/>
</dbReference>
<feature type="compositionally biased region" description="Basic and acidic residues" evidence="4">
    <location>
        <begin position="387"/>
        <end position="397"/>
    </location>
</feature>
<feature type="domain" description="Ubiquitin-like protease family profile" evidence="5">
    <location>
        <begin position="717"/>
        <end position="908"/>
    </location>
</feature>
<feature type="compositionally biased region" description="Polar residues" evidence="4">
    <location>
        <begin position="519"/>
        <end position="531"/>
    </location>
</feature>
<reference evidence="6 7" key="1">
    <citation type="journal article" date="2014" name="Genome Biol.">
        <title>Transcriptome and methylome profiling reveals relics of genome dominance in the mesopolyploid Brassica oleracea.</title>
        <authorList>
            <person name="Parkin I.A."/>
            <person name="Koh C."/>
            <person name="Tang H."/>
            <person name="Robinson S.J."/>
            <person name="Kagale S."/>
            <person name="Clarke W.E."/>
            <person name="Town C.D."/>
            <person name="Nixon J."/>
            <person name="Krishnakumar V."/>
            <person name="Bidwell S.L."/>
            <person name="Denoeud F."/>
            <person name="Belcram H."/>
            <person name="Links M.G."/>
            <person name="Just J."/>
            <person name="Clarke C."/>
            <person name="Bender T."/>
            <person name="Huebert T."/>
            <person name="Mason A.S."/>
            <person name="Pires J.C."/>
            <person name="Barker G."/>
            <person name="Moore J."/>
            <person name="Walley P.G."/>
            <person name="Manoli S."/>
            <person name="Batley J."/>
            <person name="Edwards D."/>
            <person name="Nelson M.N."/>
            <person name="Wang X."/>
            <person name="Paterson A.H."/>
            <person name="King G."/>
            <person name="Bancroft I."/>
            <person name="Chalhoub B."/>
            <person name="Sharpe A.G."/>
        </authorList>
    </citation>
    <scope>NUCLEOTIDE SEQUENCE</scope>
    <source>
        <strain evidence="6 7">cv. TO1000</strain>
    </source>
</reference>
<accession>A0A0D3DL86</accession>
<proteinExistence type="inferred from homology"/>
<evidence type="ECO:0000313" key="7">
    <source>
        <dbReference type="Proteomes" id="UP000032141"/>
    </source>
</evidence>
<keyword evidence="2" id="KW-0645">Protease</keyword>
<protein>
    <recommendedName>
        <fullName evidence="5">Ubiquitin-like protease family profile domain-containing protein</fullName>
    </recommendedName>
</protein>
<dbReference type="eggNOG" id="ENOG502SYKR">
    <property type="taxonomic scope" value="Eukaryota"/>
</dbReference>
<evidence type="ECO:0000256" key="3">
    <source>
        <dbReference type="ARBA" id="ARBA00022801"/>
    </source>
</evidence>
<feature type="compositionally biased region" description="Basic and acidic residues" evidence="4">
    <location>
        <begin position="504"/>
        <end position="518"/>
    </location>
</feature>
<keyword evidence="3" id="KW-0378">Hydrolase</keyword>
<feature type="region of interest" description="Disordered" evidence="4">
    <location>
        <begin position="359"/>
        <end position="431"/>
    </location>
</feature>
<dbReference type="PANTHER" id="PTHR48449:SF1">
    <property type="entry name" value="DUF1985 DOMAIN-CONTAINING PROTEIN"/>
    <property type="match status" value="1"/>
</dbReference>
<dbReference type="OMA" id="CESGQYM"/>
<dbReference type="GO" id="GO:0008234">
    <property type="term" value="F:cysteine-type peptidase activity"/>
    <property type="evidence" value="ECO:0007669"/>
    <property type="project" value="InterPro"/>
</dbReference>
<reference evidence="6" key="2">
    <citation type="submission" date="2015-03" db="UniProtKB">
        <authorList>
            <consortium name="EnsemblPlants"/>
        </authorList>
    </citation>
    <scope>IDENTIFICATION</scope>
</reference>
<feature type="compositionally biased region" description="Basic and acidic residues" evidence="4">
    <location>
        <begin position="595"/>
        <end position="609"/>
    </location>
</feature>
<feature type="region of interest" description="Disordered" evidence="4">
    <location>
        <begin position="1"/>
        <end position="29"/>
    </location>
</feature>
<evidence type="ECO:0000256" key="2">
    <source>
        <dbReference type="ARBA" id="ARBA00022670"/>
    </source>
</evidence>
<dbReference type="Proteomes" id="UP000032141">
    <property type="component" value="Chromosome C8"/>
</dbReference>
<dbReference type="SUPFAM" id="SSF54001">
    <property type="entry name" value="Cysteine proteinases"/>
    <property type="match status" value="1"/>
</dbReference>
<keyword evidence="7" id="KW-1185">Reference proteome</keyword>
<comment type="similarity">
    <text evidence="1">Belongs to the peptidase C48 family.</text>
</comment>
<dbReference type="EnsemblPlants" id="Bo8g032220.1">
    <property type="protein sequence ID" value="Bo8g032220.1"/>
    <property type="gene ID" value="Bo8g032220"/>
</dbReference>
<evidence type="ECO:0000256" key="4">
    <source>
        <dbReference type="SAM" id="MobiDB-lite"/>
    </source>
</evidence>
<dbReference type="PROSITE" id="PS50600">
    <property type="entry name" value="ULP_PROTEASE"/>
    <property type="match status" value="1"/>
</dbReference>
<feature type="compositionally biased region" description="Acidic residues" evidence="4">
    <location>
        <begin position="411"/>
        <end position="422"/>
    </location>
</feature>
<sequence>MSRRRSRRGEDKGEASTVARRRSLRGKYEGNQVDEDVRERLPSWLFATDRFPSKRVNNYSTIDNLLSVRDALQGSAEMAQLMGSCFGNLFRLPARRLLMGKVIHGMLTRQVVTMKKYEMWPVFGGNPFRFSLVEFGGSDKFAMQKVRRGKPKPSLKHVNLVKSLKKFYAFQWGRESFLWEIRTMKPGPKEMGKCEDPNGDFCKKLRQKSIRLLGFPLALQLVAFEAIPKLLAQAGGDDSITLLNYPGRALPQHAGLNEADVRRDEHDPGLLVQPMMEISGTHDDRWGVWMTRILKQRRLSGYFKRGITVDADEHARMVERVEQLGTEVLSLKDVIEKQARQFEKWKSYVKGKNATKKFESVRRREKKKPVGGREIQGLPFPRTSPCGRDEAGDRDNEWLDLPNEAAGGGDNVDDGANDDDEVRDNVGDPNMVCDGYAGIEDEESPRLIGRSSSEEPPSLLVRLKEGDGVPVQWVETCEGDNVLYRALTSQTYFVSEEEGSTVDGGKKEDGGTGERLDVSETSDANGVQTGGTEDMGETSRGGMDQEKGIERQGEDNLDALVVAGTKDAAGGFAGLILLCSRPLKRGTSDAQTGETEGRGEASRDGIEKENEIESQGVGVYVLTDGQVDVFDGSGEDLTDEEARPETGVLDVSDTSDVGETVRHEPVEQEAELAAVLLAKDQYNVPEVVPLVEDCDYGMFERVLMANLKMLHLNALGYDLENEFFIDLATPRKWVNSTHMDVLMEYVGSLHAETLRTKRAMVVAPWFPAHLQGKGRSFKAARRKTLIATDSRVTKFPTTEGKQWGVDVDTLYAPMIWGGEHWVGLCIRLSTWDVLVLDPNPRLNSWEEVATLMALVAEMLPYLARKVCPPDAIGEHQLVPFHVESVAGLYENRRSGHCGPVAAKFLEIHATGDAVARMAGLNDDLVDIFRKQYAVEIYKDWVVPLYMG</sequence>
<evidence type="ECO:0000259" key="5">
    <source>
        <dbReference type="PROSITE" id="PS50600"/>
    </source>
</evidence>
<dbReference type="InterPro" id="IPR038765">
    <property type="entry name" value="Papain-like_cys_pep_sf"/>
</dbReference>
<name>A0A0D3DL86_BRAOL</name>
<dbReference type="PANTHER" id="PTHR48449">
    <property type="entry name" value="DUF1985 DOMAIN-CONTAINING PROTEIN"/>
    <property type="match status" value="1"/>
</dbReference>
<dbReference type="HOGENOM" id="CLU_010327_0_0_1"/>
<feature type="region of interest" description="Disordered" evidence="4">
    <location>
        <begin position="495"/>
        <end position="545"/>
    </location>
</feature>